<feature type="region of interest" description="Disordered" evidence="1">
    <location>
        <begin position="1"/>
        <end position="21"/>
    </location>
</feature>
<evidence type="ECO:0000313" key="3">
    <source>
        <dbReference type="EMBL" id="MFA1540587.1"/>
    </source>
</evidence>
<gene>
    <name evidence="3" type="ORF">SM611_16795</name>
</gene>
<dbReference type="InterPro" id="IPR007278">
    <property type="entry name" value="DUF397"/>
</dbReference>
<protein>
    <submittedName>
        <fullName evidence="3">DUF397 domain-containing protein</fullName>
    </submittedName>
</protein>
<name>A0ABV4QBN3_9ACTN</name>
<comment type="caution">
    <text evidence="3">The sequence shown here is derived from an EMBL/GenBank/DDBJ whole genome shotgun (WGS) entry which is preliminary data.</text>
</comment>
<keyword evidence="4" id="KW-1185">Reference proteome</keyword>
<accession>A0ABV4QBN3</accession>
<dbReference type="Proteomes" id="UP001569963">
    <property type="component" value="Unassembled WGS sequence"/>
</dbReference>
<evidence type="ECO:0000256" key="1">
    <source>
        <dbReference type="SAM" id="MobiDB-lite"/>
    </source>
</evidence>
<evidence type="ECO:0000259" key="2">
    <source>
        <dbReference type="Pfam" id="PF04149"/>
    </source>
</evidence>
<evidence type="ECO:0000313" key="4">
    <source>
        <dbReference type="Proteomes" id="UP001569963"/>
    </source>
</evidence>
<proteinExistence type="predicted"/>
<organism evidence="3 4">
    <name type="scientific">Actinomadura monticuli</name>
    <dbReference type="NCBI Taxonomy" id="3097367"/>
    <lineage>
        <taxon>Bacteria</taxon>
        <taxon>Bacillati</taxon>
        <taxon>Actinomycetota</taxon>
        <taxon>Actinomycetes</taxon>
        <taxon>Streptosporangiales</taxon>
        <taxon>Thermomonosporaceae</taxon>
        <taxon>Actinomadura</taxon>
    </lineage>
</organism>
<dbReference type="RefSeq" id="WP_371950485.1">
    <property type="nucleotide sequence ID" value="NZ_JAXCEI010000006.1"/>
</dbReference>
<dbReference type="Pfam" id="PF04149">
    <property type="entry name" value="DUF397"/>
    <property type="match status" value="1"/>
</dbReference>
<dbReference type="EMBL" id="JAXCEI010000006">
    <property type="protein sequence ID" value="MFA1540587.1"/>
    <property type="molecule type" value="Genomic_DNA"/>
</dbReference>
<sequence length="77" mass="8319">MIDDGVAPRWRKSRHSNPNGNCVEVARLAGGGVAVRHSGDPRGPALVYAPAEIAAFVTGAKEGRFDRPEPRRGRRTQ</sequence>
<feature type="domain" description="DUF397" evidence="2">
    <location>
        <begin position="9"/>
        <end position="61"/>
    </location>
</feature>
<reference evidence="3 4" key="1">
    <citation type="submission" date="2023-11" db="EMBL/GenBank/DDBJ databases">
        <title>Actinomadura monticuli sp. nov., isolated from volcanic ash.</title>
        <authorList>
            <person name="Lee S.D."/>
            <person name="Yang H."/>
            <person name="Kim I.S."/>
        </authorList>
    </citation>
    <scope>NUCLEOTIDE SEQUENCE [LARGE SCALE GENOMIC DNA]</scope>
    <source>
        <strain evidence="3 4">DLS-62</strain>
    </source>
</reference>